<evidence type="ECO:0000313" key="1">
    <source>
        <dbReference type="EMBL" id="KAK7058225.1"/>
    </source>
</evidence>
<dbReference type="Proteomes" id="UP001362999">
    <property type="component" value="Unassembled WGS sequence"/>
</dbReference>
<keyword evidence="2" id="KW-1185">Reference proteome</keyword>
<organism evidence="1 2">
    <name type="scientific">Favolaschia claudopus</name>
    <dbReference type="NCBI Taxonomy" id="2862362"/>
    <lineage>
        <taxon>Eukaryota</taxon>
        <taxon>Fungi</taxon>
        <taxon>Dikarya</taxon>
        <taxon>Basidiomycota</taxon>
        <taxon>Agaricomycotina</taxon>
        <taxon>Agaricomycetes</taxon>
        <taxon>Agaricomycetidae</taxon>
        <taxon>Agaricales</taxon>
        <taxon>Marasmiineae</taxon>
        <taxon>Mycenaceae</taxon>
        <taxon>Favolaschia</taxon>
    </lineage>
</organism>
<proteinExistence type="predicted"/>
<name>A0AAW0E6N9_9AGAR</name>
<protein>
    <submittedName>
        <fullName evidence="1">Uncharacterized protein</fullName>
    </submittedName>
</protein>
<accession>A0AAW0E6N9</accession>
<sequence length="223" mass="24731">MRSDSALSEMPPRSVFIFHDCVTGQESTETIQYCVKVARIPTIRWTQRPQTKVFGLLGEGERKLSAERGSLQHILTARIACVSYSPETRAAPHWLHVDTWAYLCTALLLSVNLPRSTTVSLARSAFLVSVLKSRRHAKSILSMPDAASAHSFILSIEYDGLHEDFFSAAKAGFKPSPLDGNPHSTQAQADSSFGYQTRNPAKYSLGIRVCILILILKPRLWSS</sequence>
<reference evidence="1 2" key="1">
    <citation type="journal article" date="2024" name="J Genomics">
        <title>Draft genome sequencing and assembly of Favolaschia claudopus CIRM-BRFM 2984 isolated from oak limbs.</title>
        <authorList>
            <person name="Navarro D."/>
            <person name="Drula E."/>
            <person name="Chaduli D."/>
            <person name="Cazenave R."/>
            <person name="Ahrendt S."/>
            <person name="Wang J."/>
            <person name="Lipzen A."/>
            <person name="Daum C."/>
            <person name="Barry K."/>
            <person name="Grigoriev I.V."/>
            <person name="Favel A."/>
            <person name="Rosso M.N."/>
            <person name="Martin F."/>
        </authorList>
    </citation>
    <scope>NUCLEOTIDE SEQUENCE [LARGE SCALE GENOMIC DNA]</scope>
    <source>
        <strain evidence="1 2">CIRM-BRFM 2984</strain>
    </source>
</reference>
<evidence type="ECO:0000313" key="2">
    <source>
        <dbReference type="Proteomes" id="UP001362999"/>
    </source>
</evidence>
<comment type="caution">
    <text evidence="1">The sequence shown here is derived from an EMBL/GenBank/DDBJ whole genome shotgun (WGS) entry which is preliminary data.</text>
</comment>
<dbReference type="EMBL" id="JAWWNJ010000004">
    <property type="protein sequence ID" value="KAK7058225.1"/>
    <property type="molecule type" value="Genomic_DNA"/>
</dbReference>
<gene>
    <name evidence="1" type="ORF">R3P38DRAFT_3342273</name>
</gene>
<dbReference type="AlphaFoldDB" id="A0AAW0E6N9"/>